<keyword evidence="3" id="KW-1185">Reference proteome</keyword>
<feature type="compositionally biased region" description="Basic and acidic residues" evidence="1">
    <location>
        <begin position="316"/>
        <end position="338"/>
    </location>
</feature>
<name>A0A0T6AWE9_9SCAR</name>
<protein>
    <submittedName>
        <fullName evidence="2">Uncharacterized protein</fullName>
    </submittedName>
</protein>
<dbReference type="Proteomes" id="UP000051574">
    <property type="component" value="Unassembled WGS sequence"/>
</dbReference>
<accession>A0A0T6AWE9</accession>
<feature type="compositionally biased region" description="Pro residues" evidence="1">
    <location>
        <begin position="87"/>
        <end position="99"/>
    </location>
</feature>
<evidence type="ECO:0000313" key="2">
    <source>
        <dbReference type="EMBL" id="KRT79503.1"/>
    </source>
</evidence>
<reference evidence="2 3" key="1">
    <citation type="submission" date="2015-09" db="EMBL/GenBank/DDBJ databases">
        <title>Draft genome of the scarab beetle Oryctes borbonicus.</title>
        <authorList>
            <person name="Meyer J.M."/>
            <person name="Markov G.V."/>
            <person name="Baskaran P."/>
            <person name="Herrmann M."/>
            <person name="Sommer R.J."/>
            <person name="Roedelsperger C."/>
        </authorList>
    </citation>
    <scope>NUCLEOTIDE SEQUENCE [LARGE SCALE GENOMIC DNA]</scope>
    <source>
        <strain evidence="2">OB123</strain>
        <tissue evidence="2">Whole animal</tissue>
    </source>
</reference>
<evidence type="ECO:0000313" key="3">
    <source>
        <dbReference type="Proteomes" id="UP000051574"/>
    </source>
</evidence>
<feature type="region of interest" description="Disordered" evidence="1">
    <location>
        <begin position="75"/>
        <end position="110"/>
    </location>
</feature>
<feature type="compositionally biased region" description="Basic and acidic residues" evidence="1">
    <location>
        <begin position="257"/>
        <end position="302"/>
    </location>
</feature>
<feature type="region of interest" description="Disordered" evidence="1">
    <location>
        <begin position="255"/>
        <end position="368"/>
    </location>
</feature>
<proteinExistence type="predicted"/>
<gene>
    <name evidence="2" type="ORF">AMK59_6387</name>
</gene>
<dbReference type="OrthoDB" id="6784670at2759"/>
<dbReference type="AlphaFoldDB" id="A0A0T6AWE9"/>
<evidence type="ECO:0000256" key="1">
    <source>
        <dbReference type="SAM" id="MobiDB-lite"/>
    </source>
</evidence>
<dbReference type="EMBL" id="LJIG01022638">
    <property type="protein sequence ID" value="KRT79503.1"/>
    <property type="molecule type" value="Genomic_DNA"/>
</dbReference>
<feature type="non-terminal residue" evidence="2">
    <location>
        <position position="1"/>
    </location>
</feature>
<sequence>QGQQPVYPPQSTPFMPPMAQVQPLYCMSYYASGQARPTLLQPQYLPGQTFTTIYSQTPQTQAYLNYQYLPRSGQPQVVASPAQSLPQVPPQPLPLPPATQQPLGQQKKRRARAIPIIDPESGKDKLDEIFVCDDSHPASGESSARQTPQPPYIPNKEIQNAFNKQVNMVINQEKMEEMEQSSSPSLDQHMDTQSVYQSLPPNTQAVHISNRIDFVQPSKLQVPVKEFVPGTMHSHAAKEITPVVSANVVTAEVTINKNRESPAKNRKPRDLQAPKEVREPLVVVDKKEEYKTKDKDEPKVKEPSPPPVPSMMVLPKEQKEVNNQREEKKNVKKEKIEQKSTVPPPPEILPENGSQQNSILLPSRTRKR</sequence>
<comment type="caution">
    <text evidence="2">The sequence shown here is derived from an EMBL/GenBank/DDBJ whole genome shotgun (WGS) entry which is preliminary data.</text>
</comment>
<organism evidence="2 3">
    <name type="scientific">Oryctes borbonicus</name>
    <dbReference type="NCBI Taxonomy" id="1629725"/>
    <lineage>
        <taxon>Eukaryota</taxon>
        <taxon>Metazoa</taxon>
        <taxon>Ecdysozoa</taxon>
        <taxon>Arthropoda</taxon>
        <taxon>Hexapoda</taxon>
        <taxon>Insecta</taxon>
        <taxon>Pterygota</taxon>
        <taxon>Neoptera</taxon>
        <taxon>Endopterygota</taxon>
        <taxon>Coleoptera</taxon>
        <taxon>Polyphaga</taxon>
        <taxon>Scarabaeiformia</taxon>
        <taxon>Scarabaeidae</taxon>
        <taxon>Dynastinae</taxon>
        <taxon>Oryctes</taxon>
    </lineage>
</organism>